<name>A0ABW2YJF8_9GAMM</name>
<accession>A0ABW2YJF8</accession>
<sequence>MTDKTEHEILRGHDAELLLSHPLLTDAFQIIEQELTEQWQNSPARDQEGREKLWVSLKLLKRLQGQLTSVVETGQFAKATLAQRVGQRLSQSF</sequence>
<reference evidence="2" key="1">
    <citation type="journal article" date="2019" name="Int. J. Syst. Evol. Microbiol.">
        <title>The Global Catalogue of Microorganisms (GCM) 10K type strain sequencing project: providing services to taxonomists for standard genome sequencing and annotation.</title>
        <authorList>
            <consortium name="The Broad Institute Genomics Platform"/>
            <consortium name="The Broad Institute Genome Sequencing Center for Infectious Disease"/>
            <person name="Wu L."/>
            <person name="Ma J."/>
        </authorList>
    </citation>
    <scope>NUCLEOTIDE SEQUENCE [LARGE SCALE GENOMIC DNA]</scope>
    <source>
        <strain evidence="2">CCUG 55491</strain>
    </source>
</reference>
<evidence type="ECO:0000313" key="2">
    <source>
        <dbReference type="Proteomes" id="UP001597090"/>
    </source>
</evidence>
<protein>
    <submittedName>
        <fullName evidence="1">Uncharacterized protein</fullName>
    </submittedName>
</protein>
<organism evidence="1 2">
    <name type="scientific">Lysobacter koreensis</name>
    <dbReference type="NCBI Taxonomy" id="266122"/>
    <lineage>
        <taxon>Bacteria</taxon>
        <taxon>Pseudomonadati</taxon>
        <taxon>Pseudomonadota</taxon>
        <taxon>Gammaproteobacteria</taxon>
        <taxon>Lysobacterales</taxon>
        <taxon>Lysobacteraceae</taxon>
        <taxon>Lysobacter</taxon>
    </lineage>
</organism>
<evidence type="ECO:0000313" key="1">
    <source>
        <dbReference type="EMBL" id="MFD0738241.1"/>
    </source>
</evidence>
<proteinExistence type="predicted"/>
<comment type="caution">
    <text evidence="1">The sequence shown here is derived from an EMBL/GenBank/DDBJ whole genome shotgun (WGS) entry which is preliminary data.</text>
</comment>
<dbReference type="Proteomes" id="UP001597090">
    <property type="component" value="Unassembled WGS sequence"/>
</dbReference>
<dbReference type="EMBL" id="JBHTIH010000002">
    <property type="protein sequence ID" value="MFD0738241.1"/>
    <property type="molecule type" value="Genomic_DNA"/>
</dbReference>
<gene>
    <name evidence="1" type="ORF">ACFQZQ_02920</name>
</gene>
<keyword evidence="2" id="KW-1185">Reference proteome</keyword>
<dbReference type="RefSeq" id="WP_386811174.1">
    <property type="nucleotide sequence ID" value="NZ_JBHTIH010000002.1"/>
</dbReference>